<dbReference type="InterPro" id="IPR011545">
    <property type="entry name" value="DEAD/DEAH_box_helicase_dom"/>
</dbReference>
<dbReference type="Gene3D" id="1.10.150.20">
    <property type="entry name" value="5' to 3' exonuclease, C-terminal subdomain"/>
    <property type="match status" value="2"/>
</dbReference>
<keyword evidence="4" id="KW-0547">Nucleotide-binding</keyword>
<dbReference type="FunFam" id="3.40.50.300:FF:000102">
    <property type="entry name" value="RNA helicase, activating signal cointegrator 1"/>
    <property type="match status" value="1"/>
</dbReference>
<dbReference type="GO" id="GO:0016787">
    <property type="term" value="F:hydrolase activity"/>
    <property type="evidence" value="ECO:0007669"/>
    <property type="project" value="UniProtKB-KW"/>
</dbReference>
<feature type="domain" description="Helicase ATP-binding" evidence="11">
    <location>
        <begin position="486"/>
        <end position="670"/>
    </location>
</feature>
<dbReference type="Gene3D" id="2.60.40.150">
    <property type="entry name" value="C2 domain"/>
    <property type="match status" value="2"/>
</dbReference>
<feature type="compositionally biased region" description="Acidic residues" evidence="10">
    <location>
        <begin position="208"/>
        <end position="220"/>
    </location>
</feature>
<name>A0AAF0EDA6_9BASI</name>
<dbReference type="Proteomes" id="UP001214415">
    <property type="component" value="Chromosome 6"/>
</dbReference>
<organism evidence="13 14">
    <name type="scientific">Malassezia equina</name>
    <dbReference type="NCBI Taxonomy" id="1381935"/>
    <lineage>
        <taxon>Eukaryota</taxon>
        <taxon>Fungi</taxon>
        <taxon>Dikarya</taxon>
        <taxon>Basidiomycota</taxon>
        <taxon>Ustilaginomycotina</taxon>
        <taxon>Malasseziomycetes</taxon>
        <taxon>Malasseziales</taxon>
        <taxon>Malasseziaceae</taxon>
        <taxon>Malassezia</taxon>
    </lineage>
</organism>
<dbReference type="PROSITE" id="PS51194">
    <property type="entry name" value="HELICASE_CTER"/>
    <property type="match status" value="1"/>
</dbReference>
<dbReference type="GO" id="GO:0000712">
    <property type="term" value="P:resolution of meiotic recombination intermediates"/>
    <property type="evidence" value="ECO:0007669"/>
    <property type="project" value="TreeGrafter"/>
</dbReference>
<keyword evidence="6 13" id="KW-0347">Helicase</keyword>
<feature type="compositionally biased region" description="Acidic residues" evidence="10">
    <location>
        <begin position="2134"/>
        <end position="2153"/>
    </location>
</feature>
<dbReference type="GO" id="GO:0005682">
    <property type="term" value="C:U5 snRNP"/>
    <property type="evidence" value="ECO:0007669"/>
    <property type="project" value="UniProtKB-ARBA"/>
</dbReference>
<dbReference type="FunFam" id="1.10.150.20:FF:000013">
    <property type="entry name" value="U5 small nuclear ribonucleoprotein kDa helicase"/>
    <property type="match status" value="1"/>
</dbReference>
<dbReference type="FunFam" id="1.10.3380.10:FF:000001">
    <property type="entry name" value="U5 small nuclear ribonucleoprotein helicase"/>
    <property type="match status" value="1"/>
</dbReference>
<dbReference type="Pfam" id="PF02889">
    <property type="entry name" value="Sec63"/>
    <property type="match status" value="2"/>
</dbReference>
<dbReference type="FunFam" id="2.60.40.150:FF:000133">
    <property type="entry name" value="Pre-mRNA splicing helicase, putative"/>
    <property type="match status" value="1"/>
</dbReference>
<evidence type="ECO:0000313" key="14">
    <source>
        <dbReference type="Proteomes" id="UP001214415"/>
    </source>
</evidence>
<feature type="compositionally biased region" description="Basic and acidic residues" evidence="10">
    <location>
        <begin position="246"/>
        <end position="257"/>
    </location>
</feature>
<protein>
    <recommendedName>
        <fullName evidence="2">RNA helicase</fullName>
        <ecNumber evidence="2">3.6.4.13</ecNumber>
    </recommendedName>
</protein>
<dbReference type="InterPro" id="IPR014001">
    <property type="entry name" value="Helicase_ATP-bd"/>
</dbReference>
<dbReference type="PANTHER" id="PTHR47961:SF4">
    <property type="entry name" value="ACTIVATING SIGNAL COINTEGRATOR 1 COMPLEX SUBUNIT 3"/>
    <property type="match status" value="1"/>
</dbReference>
<dbReference type="FunFam" id="1.10.10.10:FF:000012">
    <property type="entry name" value="U5 small nuclear ribonucleoprotein helicase"/>
    <property type="match status" value="1"/>
</dbReference>
<dbReference type="GO" id="GO:0005524">
    <property type="term" value="F:ATP binding"/>
    <property type="evidence" value="ECO:0007669"/>
    <property type="project" value="UniProtKB-KW"/>
</dbReference>
<dbReference type="InterPro" id="IPR004179">
    <property type="entry name" value="Sec63-dom"/>
</dbReference>
<evidence type="ECO:0000259" key="11">
    <source>
        <dbReference type="PROSITE" id="PS51192"/>
    </source>
</evidence>
<dbReference type="GO" id="GO:0000393">
    <property type="term" value="P:spliceosomal conformational changes to generate catalytic conformation"/>
    <property type="evidence" value="ECO:0007669"/>
    <property type="project" value="UniProtKB-ARBA"/>
</dbReference>
<reference evidence="13" key="1">
    <citation type="submission" date="2023-03" db="EMBL/GenBank/DDBJ databases">
        <title>Mating type loci evolution in Malassezia.</title>
        <authorList>
            <person name="Coelho M.A."/>
        </authorList>
    </citation>
    <scope>NUCLEOTIDE SEQUENCE</scope>
    <source>
        <strain evidence="13">CBS 12830</strain>
    </source>
</reference>
<dbReference type="Pfam" id="PF23445">
    <property type="entry name" value="WHD_SNRNP200"/>
    <property type="match status" value="2"/>
</dbReference>
<dbReference type="GO" id="GO:0003724">
    <property type="term" value="F:RNA helicase activity"/>
    <property type="evidence" value="ECO:0007669"/>
    <property type="project" value="UniProtKB-EC"/>
</dbReference>
<evidence type="ECO:0000256" key="5">
    <source>
        <dbReference type="ARBA" id="ARBA00022801"/>
    </source>
</evidence>
<comment type="catalytic activity">
    <reaction evidence="9">
        <text>ATP + H2O = ADP + phosphate + H(+)</text>
        <dbReference type="Rhea" id="RHEA:13065"/>
        <dbReference type="ChEBI" id="CHEBI:15377"/>
        <dbReference type="ChEBI" id="CHEBI:15378"/>
        <dbReference type="ChEBI" id="CHEBI:30616"/>
        <dbReference type="ChEBI" id="CHEBI:43474"/>
        <dbReference type="ChEBI" id="CHEBI:456216"/>
        <dbReference type="EC" id="3.6.4.13"/>
    </reaction>
</comment>
<dbReference type="FunFam" id="3.40.50.300:FF:000368">
    <property type="entry name" value="U5 small nuclear ribonucleoprotein 200 kDa helicase"/>
    <property type="match status" value="1"/>
</dbReference>
<keyword evidence="8" id="KW-0539">Nucleus</keyword>
<dbReference type="FunFam" id="2.60.40.150:FF:000004">
    <property type="entry name" value="RNA helicase, activating signal cointegrator 1"/>
    <property type="match status" value="1"/>
</dbReference>
<evidence type="ECO:0000256" key="1">
    <source>
        <dbReference type="ARBA" id="ARBA00004123"/>
    </source>
</evidence>
<evidence type="ECO:0000256" key="10">
    <source>
        <dbReference type="SAM" id="MobiDB-lite"/>
    </source>
</evidence>
<evidence type="ECO:0000313" key="13">
    <source>
        <dbReference type="EMBL" id="WFD24297.1"/>
    </source>
</evidence>
<evidence type="ECO:0000256" key="2">
    <source>
        <dbReference type="ARBA" id="ARBA00012552"/>
    </source>
</evidence>
<dbReference type="EMBL" id="CP119905">
    <property type="protein sequence ID" value="WFD24297.1"/>
    <property type="molecule type" value="Genomic_DNA"/>
</dbReference>
<dbReference type="SMART" id="SM00973">
    <property type="entry name" value="Sec63"/>
    <property type="match status" value="2"/>
</dbReference>
<dbReference type="InterPro" id="IPR014756">
    <property type="entry name" value="Ig_E-set"/>
</dbReference>
<dbReference type="SMART" id="SM00490">
    <property type="entry name" value="HELICc"/>
    <property type="match status" value="1"/>
</dbReference>
<dbReference type="Gene3D" id="3.40.50.300">
    <property type="entry name" value="P-loop containing nucleotide triphosphate hydrolases"/>
    <property type="match status" value="4"/>
</dbReference>
<dbReference type="FunFam" id="3.40.50.300:FF:000062">
    <property type="entry name" value="U5 small nuclear ribonucleoprotein helicase"/>
    <property type="match status" value="1"/>
</dbReference>
<dbReference type="InterPro" id="IPR027417">
    <property type="entry name" value="P-loop_NTPase"/>
</dbReference>
<dbReference type="Pfam" id="PF00271">
    <property type="entry name" value="Helicase_C"/>
    <property type="match status" value="1"/>
</dbReference>
<evidence type="ECO:0000256" key="6">
    <source>
        <dbReference type="ARBA" id="ARBA00022806"/>
    </source>
</evidence>
<dbReference type="InterPro" id="IPR050474">
    <property type="entry name" value="Hel308_SKI2-like"/>
</dbReference>
<dbReference type="EC" id="3.6.4.13" evidence="2"/>
<dbReference type="InterPro" id="IPR036388">
    <property type="entry name" value="WH-like_DNA-bd_sf"/>
</dbReference>
<proteinExistence type="predicted"/>
<evidence type="ECO:0000256" key="4">
    <source>
        <dbReference type="ARBA" id="ARBA00022741"/>
    </source>
</evidence>
<dbReference type="FunFam" id="1.10.10.10:FF:000024">
    <property type="entry name" value="U5 small nuclear ribonucleoprotein helicase"/>
    <property type="match status" value="1"/>
</dbReference>
<dbReference type="FunFam" id="1.10.3380.10:FF:000002">
    <property type="entry name" value="Activating signal cointegrator 1 complex subunit 3"/>
    <property type="match status" value="1"/>
</dbReference>
<dbReference type="Pfam" id="PF18149">
    <property type="entry name" value="Helicase_PWI"/>
    <property type="match status" value="1"/>
</dbReference>
<dbReference type="SUPFAM" id="SSF158702">
    <property type="entry name" value="Sec63 N-terminal domain-like"/>
    <property type="match status" value="2"/>
</dbReference>
<evidence type="ECO:0000256" key="3">
    <source>
        <dbReference type="ARBA" id="ARBA00022737"/>
    </source>
</evidence>
<dbReference type="InterPro" id="IPR048863">
    <property type="entry name" value="BRR2_plug"/>
</dbReference>
<dbReference type="GO" id="GO:0003678">
    <property type="term" value="F:DNA helicase activity"/>
    <property type="evidence" value="ECO:0007669"/>
    <property type="project" value="TreeGrafter"/>
</dbReference>
<evidence type="ECO:0000259" key="12">
    <source>
        <dbReference type="PROSITE" id="PS51194"/>
    </source>
</evidence>
<dbReference type="CDD" id="cd18019">
    <property type="entry name" value="DEXHc_Brr2_1"/>
    <property type="match status" value="1"/>
</dbReference>
<dbReference type="InterPro" id="IPR003593">
    <property type="entry name" value="AAA+_ATPase"/>
</dbReference>
<dbReference type="Pfam" id="PF21188">
    <property type="entry name" value="BRR2_plug"/>
    <property type="match status" value="1"/>
</dbReference>
<dbReference type="PANTHER" id="PTHR47961">
    <property type="entry name" value="DNA POLYMERASE THETA, PUTATIVE (AFU_ORTHOLOGUE AFUA_1G05260)-RELATED"/>
    <property type="match status" value="1"/>
</dbReference>
<dbReference type="SUPFAM" id="SSF81296">
    <property type="entry name" value="E set domains"/>
    <property type="match status" value="1"/>
</dbReference>
<dbReference type="SMART" id="SM00487">
    <property type="entry name" value="DEXDc"/>
    <property type="match status" value="2"/>
</dbReference>
<accession>A0AAF0EDA6</accession>
<dbReference type="Pfam" id="PF00270">
    <property type="entry name" value="DEAD"/>
    <property type="match status" value="2"/>
</dbReference>
<feature type="domain" description="Helicase ATP-binding" evidence="11">
    <location>
        <begin position="1331"/>
        <end position="1503"/>
    </location>
</feature>
<gene>
    <name evidence="13" type="primary">brr2</name>
    <name evidence="13" type="ORF">MEQU1_002996</name>
</gene>
<dbReference type="InterPro" id="IPR001650">
    <property type="entry name" value="Helicase_C-like"/>
</dbReference>
<dbReference type="Gene3D" id="1.10.3380.10">
    <property type="entry name" value="Sec63 N-terminal domain-like domain"/>
    <property type="match status" value="2"/>
</dbReference>
<keyword evidence="14" id="KW-1185">Reference proteome</keyword>
<evidence type="ECO:0000256" key="9">
    <source>
        <dbReference type="ARBA" id="ARBA00047984"/>
    </source>
</evidence>
<dbReference type="Gene3D" id="1.10.10.10">
    <property type="entry name" value="Winged helix-like DNA-binding domain superfamily/Winged helix DNA-binding domain"/>
    <property type="match status" value="2"/>
</dbReference>
<dbReference type="PROSITE" id="PS51192">
    <property type="entry name" value="HELICASE_ATP_BIND_1"/>
    <property type="match status" value="2"/>
</dbReference>
<dbReference type="SMART" id="SM00382">
    <property type="entry name" value="AAA"/>
    <property type="match status" value="2"/>
</dbReference>
<feature type="region of interest" description="Disordered" evidence="10">
    <location>
        <begin position="208"/>
        <end position="257"/>
    </location>
</feature>
<keyword evidence="7" id="KW-0067">ATP-binding</keyword>
<dbReference type="GO" id="GO:0003676">
    <property type="term" value="F:nucleic acid binding"/>
    <property type="evidence" value="ECO:0007669"/>
    <property type="project" value="InterPro"/>
</dbReference>
<sequence length="2153" mass="243482">MPPKNQRDLSGYQYSALSSLVLSAGRRQGGNEPTGEAESLVGRIDPKAMGSRVVRAQVTDVENKKRKAAENDELGAVKKRTNAETGQYANVLQASAELDGLRYLPRTDETRQVYELILNMVQSALGDQTSEVVRSATDTALEILKDENMRDLDKKREVESFLGPVSEEQFGLYINLSKRLTDYEEDKGGNAADNATMDDEAGVAVLFDNEEEESNPDEETYVVRDASDNEEEEAVDNAPPEESHEDELVLGEKESTKDEGLSVHEVDAFWLQRLLRTQYQDEVEVSEKSDAALEILGASDDIRECENNLMDLFNYEHMDLVQTLTKNRQVVYWCTRLARASEDERVDIEVAMREKNVGYILKRLTGDAAQGGMKEDELAAAKQEKFRMTSRATLAPGSTAAPRAVVDLEAMAFTEGGHLNTNPKVRLPAGSFKRTKKGYEEVHVPAPEKRAVSPEELVPISRMPDWAQEAFAGATTLNPVQSKCYPVAFGSDEPMLLCAPTGAGKTNVAMLTIMRELGKWRDEETGVMDASQCKIVYVAPMKALVAEQANNFRKRLEPYGITVNELTGDSQLTKAQIAETQVIVTTPEKWDVISRKSSDTSYTNLVRLIIIDEIHLLHDDRGPVLEAIVARTIRRMEQLNDPVRIVGLSATLPNYQDVAAFLRVNPKTGLLYFESSFRPCPLRQEFIGLTETKAIKRLQLMNEVTYDKVMEHAGKNQLMIFTHSRKETGKTAKFLRDTAEERETLSAFLPQNSASRDILRDAAEDAKDSNLRDLLQYGFGIHHAGMSRADRELVEDLFASRHLQVLVSTATLAWGVNLPAHTVIIKGTQIYNPEKSRWCELSPQDMLQMLGRAGRPQFDTIGEGIIITQHSELQYYLSLLNQQLPIESQFVSRLADNLNAEIVLGTIRNRDEAVTWLGYTYLYVRMLRSPVLYSVTSDYMEDDPFLEQKRADIVHSAAVLLEKAGLLRYDRKTGLFMSNELARIAAHYYLTHTSMGTFHKHLRGHTGPIELLRIFSFSDEFKHQIVRQDEKLEITKLRERVPIPIKESVDEPSAKINVLLQTWISQHSLEGYALAADMVYVTQSASRIWRALVEICIIRGFARTTRHALELAKMTERRQWGSMTPLRQFPGVAPDLIRRLERKEFPWARLRDLEPNEMGELIGIPRAGRLLHRLVFQFPHLELQAYFQPLTRSLLQVHLSITPDFEWDERVHGGALSFWLLVEDVDGESILFYEQFVLLKRYAGDEHTVSFTVPLTEPLPPNYYISLLNDRWLHSEVRLPISFKHLILPDKFAPPTPLLDLQLQPVDVLGSKAAERYDFEHLNRVQTQAFHALFETDDSVMLAAPVGAGKTMCAELALYRFWNQGGQRAVCIVPYASMVGPRLTQWKARFNDKEVVALESETSMNLRLIEQADVVIATPEQWDVLSRRWRQRKNVQQVGLYMFDDLQLLADAKMGATYEVVCSRARFIAAQCEHTTRFVGLSAPLANATDVGEWLGAKHTFNFAPSARPVPMEVHIQPFNIPHFPSLMIAMAKPAYLAIIEYAPADPVLVFVPTRKQTKLTVQDILSYALADSDREGSSECRFLNMEPEDLQPHLDRLQDKDLAEFVAYGIAYYHEGLSKSDRRIVERLFSAGAIQVMVASKDTVWSLPVSAHLVLLMSLQTYEGREHRYVDYPLTDMIEMVGKCTVPGEDGNSRCMLLCQANRKDYFKKFLAEGLPIESRLGAYTQDFLNSEIVARTVEDKQGAVDILTWTLMYRRLPRNPQAYGCQGRDMQHIGDFMSELVENTLAELEQSKCVAIEDEMDVSPLNLGMIASFYNVSFATIDVFHLSLTANTKLRGMLEIVASASEFDDVPIRHHEDVLLRRIYDRVPLKLDKMNFENPHHKVFVLLQAHFSRLTLPADLAQDQRDILNRVLTLLNACVDVMSSGTMLNAIVAMELSHMCVQAVWDRDSPLRQVPHFTSETIERCQARGIEDVYALADALPDMSDKERDDLLQLNKKQLADVARLTNEFPYMEVDFSIDDQDSLDSATPIVLNATLERDVDEEDEDEMPDPTAIAPFFPSSKMTAWWLVVGDPSTRNLLSIKRVTIAKSVQVRLEFHLPAGRHSNLKLYLMCDSYVGADRELDVPALQVAQGEEDEEEEDGEDEDVDMPDA</sequence>
<dbReference type="PIRSF" id="PIRSF039073">
    <property type="entry name" value="BRR2"/>
    <property type="match status" value="1"/>
</dbReference>
<dbReference type="SUPFAM" id="SSF52540">
    <property type="entry name" value="P-loop containing nucleoside triphosphate hydrolases"/>
    <property type="match status" value="4"/>
</dbReference>
<dbReference type="InterPro" id="IPR057842">
    <property type="entry name" value="WH_MER3"/>
</dbReference>
<dbReference type="InterPro" id="IPR041094">
    <property type="entry name" value="Brr2_helicase_PWI"/>
</dbReference>
<feature type="region of interest" description="Disordered" evidence="10">
    <location>
        <begin position="2130"/>
        <end position="2153"/>
    </location>
</feature>
<dbReference type="CDD" id="cd18795">
    <property type="entry name" value="SF2_C_Ski2"/>
    <property type="match status" value="1"/>
</dbReference>
<feature type="domain" description="Helicase C-terminal" evidence="12">
    <location>
        <begin position="705"/>
        <end position="898"/>
    </location>
</feature>
<keyword evidence="3" id="KW-0677">Repeat</keyword>
<evidence type="ECO:0000256" key="8">
    <source>
        <dbReference type="ARBA" id="ARBA00023242"/>
    </source>
</evidence>
<evidence type="ECO:0000256" key="7">
    <source>
        <dbReference type="ARBA" id="ARBA00022840"/>
    </source>
</evidence>
<dbReference type="FunFam" id="1.10.150.20:FF:000004">
    <property type="entry name" value="U5 small nuclear ribonucleoprotein helicase"/>
    <property type="match status" value="1"/>
</dbReference>
<keyword evidence="5 13" id="KW-0378">Hydrolase</keyword>
<comment type="subcellular location">
    <subcellularLocation>
        <location evidence="1">Nucleus</location>
    </subcellularLocation>
</comment>
<dbReference type="InterPro" id="IPR035892">
    <property type="entry name" value="C2_domain_sf"/>
</dbReference>